<keyword evidence="6" id="KW-1185">Reference proteome</keyword>
<dbReference type="GO" id="GO:0006633">
    <property type="term" value="P:fatty acid biosynthetic process"/>
    <property type="evidence" value="ECO:0007669"/>
    <property type="project" value="UniProtKB-KW"/>
</dbReference>
<dbReference type="EMBL" id="PYMJ01000014">
    <property type="protein sequence ID" value="PSU47557.1"/>
    <property type="molecule type" value="Genomic_DNA"/>
</dbReference>
<keyword evidence="4" id="KW-0276">Fatty acid metabolism</keyword>
<keyword evidence="3" id="KW-0443">Lipid metabolism</keyword>
<dbReference type="AlphaFoldDB" id="A0A2T3JF73"/>
<evidence type="ECO:0000256" key="4">
    <source>
        <dbReference type="ARBA" id="ARBA00023160"/>
    </source>
</evidence>
<comment type="caution">
    <text evidence="5">The sequence shown here is derived from an EMBL/GenBank/DDBJ whole genome shotgun (WGS) entry which is preliminary data.</text>
</comment>
<sequence>MNFLAHLHLADCCQSDMAGNLLADFVRGDPYKQHVKPVADGIKLHRFVDGYIDAMPEVKASRYLFSDNTRRVSGIALDIVWDHFLAVHWQDFHPYSLEHFVQHAENIVRQYQSNLPERYVLMSAHMWQQQWLIQYREKPSIERVLMRMAARRPKLHQLALCSEQIDDNYDELERVFHIVYPQVITATKQHRLTQR</sequence>
<gene>
    <name evidence="5" type="ORF">C9J12_14930</name>
</gene>
<accession>A0A2T3JF73</accession>
<protein>
    <submittedName>
        <fullName evidence="5">DUF479 domain-containing protein</fullName>
    </submittedName>
</protein>
<evidence type="ECO:0000256" key="2">
    <source>
        <dbReference type="ARBA" id="ARBA00022801"/>
    </source>
</evidence>
<evidence type="ECO:0000256" key="3">
    <source>
        <dbReference type="ARBA" id="ARBA00023098"/>
    </source>
</evidence>
<organism evidence="5 6">
    <name type="scientific">Photobacterium frigidiphilum</name>
    <dbReference type="NCBI Taxonomy" id="264736"/>
    <lineage>
        <taxon>Bacteria</taxon>
        <taxon>Pseudomonadati</taxon>
        <taxon>Pseudomonadota</taxon>
        <taxon>Gammaproteobacteria</taxon>
        <taxon>Vibrionales</taxon>
        <taxon>Vibrionaceae</taxon>
        <taxon>Photobacterium</taxon>
    </lineage>
</organism>
<keyword evidence="2" id="KW-0378">Hydrolase</keyword>
<dbReference type="PIRSF" id="PIRSF011489">
    <property type="entry name" value="DUF479"/>
    <property type="match status" value="1"/>
</dbReference>
<dbReference type="Proteomes" id="UP000240987">
    <property type="component" value="Unassembled WGS sequence"/>
</dbReference>
<evidence type="ECO:0000256" key="1">
    <source>
        <dbReference type="ARBA" id="ARBA00022516"/>
    </source>
</evidence>
<dbReference type="PANTHER" id="PTHR38764:SF1">
    <property type="entry name" value="ACYL CARRIER PROTEIN PHOSPHODIESTERASE"/>
    <property type="match status" value="1"/>
</dbReference>
<dbReference type="PANTHER" id="PTHR38764">
    <property type="entry name" value="ACYL CARRIER PROTEIN PHOSPHODIESTERASE"/>
    <property type="match status" value="1"/>
</dbReference>
<dbReference type="RefSeq" id="WP_107243444.1">
    <property type="nucleotide sequence ID" value="NZ_PYMJ01000014.1"/>
</dbReference>
<evidence type="ECO:0000313" key="6">
    <source>
        <dbReference type="Proteomes" id="UP000240987"/>
    </source>
</evidence>
<keyword evidence="4" id="KW-0275">Fatty acid biosynthesis</keyword>
<proteinExistence type="predicted"/>
<dbReference type="Pfam" id="PF04336">
    <property type="entry name" value="ACP_PD"/>
    <property type="match status" value="1"/>
</dbReference>
<keyword evidence="1" id="KW-0444">Lipid biosynthesis</keyword>
<dbReference type="GO" id="GO:0008770">
    <property type="term" value="F:[acyl-carrier-protein] phosphodiesterase activity"/>
    <property type="evidence" value="ECO:0007669"/>
    <property type="project" value="InterPro"/>
</dbReference>
<dbReference type="OrthoDB" id="8442777at2"/>
<evidence type="ECO:0000313" key="5">
    <source>
        <dbReference type="EMBL" id="PSU47557.1"/>
    </source>
</evidence>
<name>A0A2T3JF73_9GAMM</name>
<reference evidence="5 6" key="1">
    <citation type="submission" date="2018-01" db="EMBL/GenBank/DDBJ databases">
        <title>Whole genome sequencing of Histamine producing bacteria.</title>
        <authorList>
            <person name="Butler K."/>
        </authorList>
    </citation>
    <scope>NUCLEOTIDE SEQUENCE [LARGE SCALE GENOMIC DNA]</scope>
    <source>
        <strain evidence="5 6">JCM 12947</strain>
    </source>
</reference>
<dbReference type="InterPro" id="IPR007431">
    <property type="entry name" value="ACP_PD"/>
</dbReference>